<dbReference type="PANTHER" id="PTHR12415:SF3">
    <property type="entry name" value="OS04G0403400 PROTEIN"/>
    <property type="match status" value="1"/>
</dbReference>
<organism evidence="3 4">
    <name type="scientific">Basidiobolus meristosporus CBS 931.73</name>
    <dbReference type="NCBI Taxonomy" id="1314790"/>
    <lineage>
        <taxon>Eukaryota</taxon>
        <taxon>Fungi</taxon>
        <taxon>Fungi incertae sedis</taxon>
        <taxon>Zoopagomycota</taxon>
        <taxon>Entomophthoromycotina</taxon>
        <taxon>Basidiobolomycetes</taxon>
        <taxon>Basidiobolales</taxon>
        <taxon>Basidiobolaceae</taxon>
        <taxon>Basidiobolus</taxon>
    </lineage>
</organism>
<comment type="caution">
    <text evidence="3">The sequence shown here is derived from an EMBL/GenBank/DDBJ whole genome shotgun (WGS) entry which is preliminary data.</text>
</comment>
<keyword evidence="4" id="KW-1185">Reference proteome</keyword>
<evidence type="ECO:0000313" key="3">
    <source>
        <dbReference type="EMBL" id="ORX93066.1"/>
    </source>
</evidence>
<dbReference type="OrthoDB" id="47785at2759"/>
<proteinExistence type="predicted"/>
<dbReference type="Pfam" id="PF06087">
    <property type="entry name" value="Tyr-DNA_phospho"/>
    <property type="match status" value="1"/>
</dbReference>
<dbReference type="CDD" id="cd09122">
    <property type="entry name" value="PLDc_Tdp1_1"/>
    <property type="match status" value="1"/>
</dbReference>
<dbReference type="Gene3D" id="3.30.870.10">
    <property type="entry name" value="Endonuclease Chain A"/>
    <property type="match status" value="1"/>
</dbReference>
<feature type="binding site" evidence="2">
    <location>
        <position position="142"/>
    </location>
    <ligand>
        <name>substrate</name>
    </ligand>
</feature>
<evidence type="ECO:0000313" key="4">
    <source>
        <dbReference type="Proteomes" id="UP000193498"/>
    </source>
</evidence>
<gene>
    <name evidence="3" type="ORF">K493DRAFT_316237</name>
</gene>
<name>A0A1Y1Y5S7_9FUNG</name>
<dbReference type="SUPFAM" id="SSF56024">
    <property type="entry name" value="Phospholipase D/nuclease"/>
    <property type="match status" value="1"/>
</dbReference>
<dbReference type="InParanoid" id="A0A1Y1Y5S7"/>
<protein>
    <submittedName>
        <fullName evidence="3">Phospholipase D/nuclease</fullName>
    </submittedName>
</protein>
<dbReference type="AlphaFoldDB" id="A0A1Y1Y5S7"/>
<dbReference type="InterPro" id="IPR010347">
    <property type="entry name" value="Tdp1"/>
</dbReference>
<dbReference type="GO" id="GO:0005634">
    <property type="term" value="C:nucleus"/>
    <property type="evidence" value="ECO:0007669"/>
    <property type="project" value="InterPro"/>
</dbReference>
<dbReference type="EMBL" id="MCFE01000249">
    <property type="protein sequence ID" value="ORX93066.1"/>
    <property type="molecule type" value="Genomic_DNA"/>
</dbReference>
<evidence type="ECO:0000256" key="2">
    <source>
        <dbReference type="PIRSR" id="PIRSR610347-2"/>
    </source>
</evidence>
<reference evidence="3 4" key="1">
    <citation type="submission" date="2016-07" db="EMBL/GenBank/DDBJ databases">
        <title>Pervasive Adenine N6-methylation of Active Genes in Fungi.</title>
        <authorList>
            <consortium name="DOE Joint Genome Institute"/>
            <person name="Mondo S.J."/>
            <person name="Dannebaum R.O."/>
            <person name="Kuo R.C."/>
            <person name="Labutti K."/>
            <person name="Haridas S."/>
            <person name="Kuo A."/>
            <person name="Salamov A."/>
            <person name="Ahrendt S.R."/>
            <person name="Lipzen A."/>
            <person name="Sullivan W."/>
            <person name="Andreopoulos W.B."/>
            <person name="Clum A."/>
            <person name="Lindquist E."/>
            <person name="Daum C."/>
            <person name="Ramamoorthy G.K."/>
            <person name="Gryganskyi A."/>
            <person name="Culley D."/>
            <person name="Magnuson J.K."/>
            <person name="James T.Y."/>
            <person name="O'Malley M.A."/>
            <person name="Stajich J.E."/>
            <person name="Spatafora J.W."/>
            <person name="Visel A."/>
            <person name="Grigoriev I.V."/>
        </authorList>
    </citation>
    <scope>NUCLEOTIDE SEQUENCE [LARGE SCALE GENOMIC DNA]</scope>
    <source>
        <strain evidence="3 4">CBS 931.73</strain>
    </source>
</reference>
<sequence length="271" mass="30637">MLRLGYRALRISQPHLPYGGVHGSHLGKTLALVRGLSSHSTCEIKYPDGKELLTKTASSSNENHVTLEELIDKKNLRKLFLATYQLEIDWLLSKLPRSIPICLARNWDRLSGEQPGISSLHSNFTVVHPPLSENQYGSMHAKLFILYYDEFIRVVVTSANMTSLDWETFENAIFVQDFSRAHSEAVRPCAFGRDLYHFLGALRIPNFIRNTLTGYDFSTAKVTLIPSVPGAHLQNQEEVYGHKKIAQALMKHGLMSNCSDNKMTLEYQVGF</sequence>
<dbReference type="PANTHER" id="PTHR12415">
    <property type="entry name" value="TYROSYL-DNA PHOSPHODIESTERASE 1"/>
    <property type="match status" value="1"/>
</dbReference>
<accession>A0A1Y1Y5S7</accession>
<dbReference type="Proteomes" id="UP000193498">
    <property type="component" value="Unassembled WGS sequence"/>
</dbReference>
<dbReference type="STRING" id="1314790.A0A1Y1Y5S7"/>
<dbReference type="GO" id="GO:0006281">
    <property type="term" value="P:DNA repair"/>
    <property type="evidence" value="ECO:0007669"/>
    <property type="project" value="InterPro"/>
</dbReference>
<evidence type="ECO:0000256" key="1">
    <source>
        <dbReference type="PIRSR" id="PIRSR610347-1"/>
    </source>
</evidence>
<dbReference type="GO" id="GO:0008081">
    <property type="term" value="F:phosphoric diester hydrolase activity"/>
    <property type="evidence" value="ECO:0007669"/>
    <property type="project" value="InterPro"/>
</dbReference>
<feature type="active site" description="Nucleophile" evidence="1">
    <location>
        <position position="140"/>
    </location>
</feature>